<feature type="region of interest" description="Disordered" evidence="1">
    <location>
        <begin position="59"/>
        <end position="84"/>
    </location>
</feature>
<dbReference type="Proteomes" id="UP001066276">
    <property type="component" value="Chromosome 3_1"/>
</dbReference>
<accession>A0AAV7U7L7</accession>
<feature type="region of interest" description="Disordered" evidence="1">
    <location>
        <begin position="108"/>
        <end position="137"/>
    </location>
</feature>
<dbReference type="InterPro" id="IPR042566">
    <property type="entry name" value="L1_C"/>
</dbReference>
<reference evidence="2" key="1">
    <citation type="journal article" date="2022" name="bioRxiv">
        <title>Sequencing and chromosome-scale assembly of the giantPleurodeles waltlgenome.</title>
        <authorList>
            <person name="Brown T."/>
            <person name="Elewa A."/>
            <person name="Iarovenko S."/>
            <person name="Subramanian E."/>
            <person name="Araus A.J."/>
            <person name="Petzold A."/>
            <person name="Susuki M."/>
            <person name="Suzuki K.-i.T."/>
            <person name="Hayashi T."/>
            <person name="Toyoda A."/>
            <person name="Oliveira C."/>
            <person name="Osipova E."/>
            <person name="Leigh N.D."/>
            <person name="Simon A."/>
            <person name="Yun M.H."/>
        </authorList>
    </citation>
    <scope>NUCLEOTIDE SEQUENCE</scope>
    <source>
        <strain evidence="2">20211129_DDA</strain>
        <tissue evidence="2">Liver</tissue>
    </source>
</reference>
<name>A0AAV7U7L7_PLEWA</name>
<evidence type="ECO:0000313" key="2">
    <source>
        <dbReference type="EMBL" id="KAJ1185059.1"/>
    </source>
</evidence>
<organism evidence="2 3">
    <name type="scientific">Pleurodeles waltl</name>
    <name type="common">Iberian ribbed newt</name>
    <dbReference type="NCBI Taxonomy" id="8319"/>
    <lineage>
        <taxon>Eukaryota</taxon>
        <taxon>Metazoa</taxon>
        <taxon>Chordata</taxon>
        <taxon>Craniata</taxon>
        <taxon>Vertebrata</taxon>
        <taxon>Euteleostomi</taxon>
        <taxon>Amphibia</taxon>
        <taxon>Batrachia</taxon>
        <taxon>Caudata</taxon>
        <taxon>Salamandroidea</taxon>
        <taxon>Salamandridae</taxon>
        <taxon>Pleurodelinae</taxon>
        <taxon>Pleurodeles</taxon>
    </lineage>
</organism>
<evidence type="ECO:0000256" key="1">
    <source>
        <dbReference type="SAM" id="MobiDB-lite"/>
    </source>
</evidence>
<feature type="compositionally biased region" description="Polar residues" evidence="1">
    <location>
        <begin position="61"/>
        <end position="80"/>
    </location>
</feature>
<sequence length="137" mass="14955">MDVPRQLDAFQDMKQRLCTLDIKYALLFRVKLRIISGTETLFFTTPKAAWSWLEMREEHQSTSSSVNDGDSAGQQYSARNTGGICGRPTKAQAALGRAEVLKAVKHSSLSGQEGHGFARGAEGWPADQPQDCGPVSV</sequence>
<comment type="caution">
    <text evidence="2">The sequence shown here is derived from an EMBL/GenBank/DDBJ whole genome shotgun (WGS) entry which is preliminary data.</text>
</comment>
<dbReference type="AlphaFoldDB" id="A0AAV7U7L7"/>
<evidence type="ECO:0000313" key="3">
    <source>
        <dbReference type="Proteomes" id="UP001066276"/>
    </source>
</evidence>
<dbReference type="EMBL" id="JANPWB010000005">
    <property type="protein sequence ID" value="KAJ1185059.1"/>
    <property type="molecule type" value="Genomic_DNA"/>
</dbReference>
<proteinExistence type="predicted"/>
<dbReference type="Gene3D" id="3.30.250.20">
    <property type="entry name" value="L1 transposable element, C-terminal domain"/>
    <property type="match status" value="1"/>
</dbReference>
<protein>
    <submittedName>
        <fullName evidence="2">Uncharacterized protein</fullName>
    </submittedName>
</protein>
<keyword evidence="3" id="KW-1185">Reference proteome</keyword>
<gene>
    <name evidence="2" type="ORF">NDU88_001854</name>
</gene>